<protein>
    <submittedName>
        <fullName evidence="1">Uncharacterized protein</fullName>
    </submittedName>
</protein>
<proteinExistence type="predicted"/>
<dbReference type="EMBL" id="CP055153">
    <property type="protein sequence ID" value="QMU30613.1"/>
    <property type="molecule type" value="Genomic_DNA"/>
</dbReference>
<evidence type="ECO:0000313" key="2">
    <source>
        <dbReference type="Proteomes" id="UP000514509"/>
    </source>
</evidence>
<gene>
    <name evidence="1" type="ORF">HUW48_22445</name>
</gene>
<dbReference type="Proteomes" id="UP000514509">
    <property type="component" value="Chromosome"/>
</dbReference>
<reference evidence="1 2" key="1">
    <citation type="submission" date="2020-08" db="EMBL/GenBank/DDBJ databases">
        <title>Adhaeribacter dokdonensis sp. nov., isolated from the rhizosphere of Elymus tsukushiensis, a plant native to the Dokdo Islands, Republic of Korea.</title>
        <authorList>
            <person name="Ghim S.Y."/>
        </authorList>
    </citation>
    <scope>NUCLEOTIDE SEQUENCE [LARGE SCALE GENOMIC DNA]</scope>
    <source>
        <strain evidence="1 2">KUDC8001</strain>
    </source>
</reference>
<keyword evidence="2" id="KW-1185">Reference proteome</keyword>
<accession>A0A7L7LCV9</accession>
<organism evidence="1 2">
    <name type="scientific">Adhaeribacter radiodurans</name>
    <dbReference type="NCBI Taxonomy" id="2745197"/>
    <lineage>
        <taxon>Bacteria</taxon>
        <taxon>Pseudomonadati</taxon>
        <taxon>Bacteroidota</taxon>
        <taxon>Cytophagia</taxon>
        <taxon>Cytophagales</taxon>
        <taxon>Hymenobacteraceae</taxon>
        <taxon>Adhaeribacter</taxon>
    </lineage>
</organism>
<dbReference type="AlphaFoldDB" id="A0A7L7LCV9"/>
<evidence type="ECO:0000313" key="1">
    <source>
        <dbReference type="EMBL" id="QMU30613.1"/>
    </source>
</evidence>
<sequence length="80" mass="9386">MSPRNPLIAFLIQAAEPRLPHPAEYSEEEIYVQVVLTMEEIQQFHLNDPEMAISMPYFNVLFRKQYDNGEAIGWRFVEAD</sequence>
<dbReference type="KEGG" id="add:HUW48_22445"/>
<name>A0A7L7LCV9_9BACT</name>